<evidence type="ECO:0000256" key="6">
    <source>
        <dbReference type="ARBA" id="ARBA00023316"/>
    </source>
</evidence>
<keyword evidence="4 7" id="KW-0133">Cell shape</keyword>
<dbReference type="InterPro" id="IPR036366">
    <property type="entry name" value="PGBDSf"/>
</dbReference>
<dbReference type="RefSeq" id="WP_119909270.1">
    <property type="nucleotide sequence ID" value="NZ_QZCH01000002.1"/>
</dbReference>
<dbReference type="SUPFAM" id="SSF47090">
    <property type="entry name" value="PGBD-like"/>
    <property type="match status" value="1"/>
</dbReference>
<dbReference type="InterPro" id="IPR052905">
    <property type="entry name" value="LD-transpeptidase_YkuD-like"/>
</dbReference>
<dbReference type="InterPro" id="IPR036365">
    <property type="entry name" value="PGBD-like_sf"/>
</dbReference>
<evidence type="ECO:0000256" key="1">
    <source>
        <dbReference type="ARBA" id="ARBA00004752"/>
    </source>
</evidence>
<dbReference type="GO" id="GO:0004180">
    <property type="term" value="F:carboxypeptidase activity"/>
    <property type="evidence" value="ECO:0007669"/>
    <property type="project" value="UniProtKB-ARBA"/>
</dbReference>
<evidence type="ECO:0000256" key="2">
    <source>
        <dbReference type="ARBA" id="ARBA00005992"/>
    </source>
</evidence>
<accession>A0A418YIK0</accession>
<dbReference type="Gene3D" id="1.10.101.10">
    <property type="entry name" value="PGBD-like superfamily/PGBD"/>
    <property type="match status" value="1"/>
</dbReference>
<dbReference type="InterPro" id="IPR002477">
    <property type="entry name" value="Peptidoglycan-bd-like"/>
</dbReference>
<evidence type="ECO:0000256" key="3">
    <source>
        <dbReference type="ARBA" id="ARBA00022679"/>
    </source>
</evidence>
<dbReference type="Gene3D" id="2.40.440.10">
    <property type="entry name" value="L,D-transpeptidase catalytic domain-like"/>
    <property type="match status" value="1"/>
</dbReference>
<dbReference type="EMBL" id="QZCH01000002">
    <property type="protein sequence ID" value="RJG50468.1"/>
    <property type="molecule type" value="Genomic_DNA"/>
</dbReference>
<evidence type="ECO:0000256" key="5">
    <source>
        <dbReference type="ARBA" id="ARBA00022984"/>
    </source>
</evidence>
<evidence type="ECO:0000313" key="10">
    <source>
        <dbReference type="EMBL" id="RJG50468.1"/>
    </source>
</evidence>
<reference evidence="10 11" key="2">
    <citation type="submission" date="2019-01" db="EMBL/GenBank/DDBJ databases">
        <title>Motilimonas pumilus sp. nov., isolated from the gut of sea cucumber (Apostichopus japonicus).</title>
        <authorList>
            <person name="Wang F.-Q."/>
            <person name="Ren L.-H."/>
            <person name="Lin Y.-W."/>
            <person name="Sun G.-H."/>
            <person name="Du Z.-J."/>
            <person name="Zhao J.-X."/>
            <person name="Liu X.-J."/>
            <person name="Liu L.-J."/>
        </authorList>
    </citation>
    <scope>NUCLEOTIDE SEQUENCE [LARGE SCALE GENOMIC DNA]</scope>
    <source>
        <strain evidence="10 11">PLHSC7-2</strain>
    </source>
</reference>
<keyword evidence="6 7" id="KW-0961">Cell wall biogenesis/degradation</keyword>
<evidence type="ECO:0000313" key="11">
    <source>
        <dbReference type="Proteomes" id="UP000283255"/>
    </source>
</evidence>
<dbReference type="SUPFAM" id="SSF141523">
    <property type="entry name" value="L,D-transpeptidase catalytic domain-like"/>
    <property type="match status" value="1"/>
</dbReference>
<dbReference type="GO" id="GO:0071555">
    <property type="term" value="P:cell wall organization"/>
    <property type="evidence" value="ECO:0007669"/>
    <property type="project" value="UniProtKB-UniRule"/>
</dbReference>
<keyword evidence="3" id="KW-0808">Transferase</keyword>
<keyword evidence="11" id="KW-1185">Reference proteome</keyword>
<evidence type="ECO:0000256" key="4">
    <source>
        <dbReference type="ARBA" id="ARBA00022960"/>
    </source>
</evidence>
<dbReference type="PANTHER" id="PTHR41533">
    <property type="entry name" value="L,D-TRANSPEPTIDASE HI_1667-RELATED"/>
    <property type="match status" value="1"/>
</dbReference>
<organism evidence="10 11">
    <name type="scientific">Motilimonas pumila</name>
    <dbReference type="NCBI Taxonomy" id="2303987"/>
    <lineage>
        <taxon>Bacteria</taxon>
        <taxon>Pseudomonadati</taxon>
        <taxon>Pseudomonadota</taxon>
        <taxon>Gammaproteobacteria</taxon>
        <taxon>Alteromonadales</taxon>
        <taxon>Alteromonadales genera incertae sedis</taxon>
        <taxon>Motilimonas</taxon>
    </lineage>
</organism>
<feature type="active site" description="Nucleophile" evidence="7">
    <location>
        <position position="461"/>
    </location>
</feature>
<keyword evidence="5 7" id="KW-0573">Peptidoglycan synthesis</keyword>
<feature type="signal peptide" evidence="8">
    <location>
        <begin position="1"/>
        <end position="25"/>
    </location>
</feature>
<reference evidence="10 11" key="1">
    <citation type="submission" date="2018-09" db="EMBL/GenBank/DDBJ databases">
        <authorList>
            <person name="Wang F."/>
        </authorList>
    </citation>
    <scope>NUCLEOTIDE SEQUENCE [LARGE SCALE GENOMIC DNA]</scope>
    <source>
        <strain evidence="10 11">PLHSC7-2</strain>
    </source>
</reference>
<dbReference type="OrthoDB" id="9778545at2"/>
<dbReference type="UniPathway" id="UPA00219"/>
<evidence type="ECO:0000256" key="7">
    <source>
        <dbReference type="PROSITE-ProRule" id="PRU01373"/>
    </source>
</evidence>
<feature type="active site" description="Proton donor/acceptor" evidence="7">
    <location>
        <position position="442"/>
    </location>
</feature>
<dbReference type="InterPro" id="IPR038063">
    <property type="entry name" value="Transpep_catalytic_dom"/>
</dbReference>
<evidence type="ECO:0000259" key="9">
    <source>
        <dbReference type="PROSITE" id="PS52029"/>
    </source>
</evidence>
<comment type="caution">
    <text evidence="10">The sequence shown here is derived from an EMBL/GenBank/DDBJ whole genome shotgun (WGS) entry which is preliminary data.</text>
</comment>
<feature type="chain" id="PRO_5019397964" evidence="8">
    <location>
        <begin position="26"/>
        <end position="540"/>
    </location>
</feature>
<dbReference type="AlphaFoldDB" id="A0A418YIK0"/>
<gene>
    <name evidence="10" type="ORF">D1Z90_03025</name>
</gene>
<dbReference type="PROSITE" id="PS52029">
    <property type="entry name" value="LD_TPASE"/>
    <property type="match status" value="1"/>
</dbReference>
<dbReference type="Pfam" id="PF01471">
    <property type="entry name" value="PG_binding_1"/>
    <property type="match status" value="1"/>
</dbReference>
<dbReference type="GO" id="GO:0016740">
    <property type="term" value="F:transferase activity"/>
    <property type="evidence" value="ECO:0007669"/>
    <property type="project" value="UniProtKB-KW"/>
</dbReference>
<dbReference type="InterPro" id="IPR045380">
    <property type="entry name" value="LD_TPept_scaffold_dom"/>
</dbReference>
<dbReference type="Proteomes" id="UP000283255">
    <property type="component" value="Unassembled WGS sequence"/>
</dbReference>
<dbReference type="GO" id="GO:0009252">
    <property type="term" value="P:peptidoglycan biosynthetic process"/>
    <property type="evidence" value="ECO:0007669"/>
    <property type="project" value="UniProtKB-UniPathway"/>
</dbReference>
<protein>
    <submittedName>
        <fullName evidence="10">Murein L,D-transpeptidase</fullName>
    </submittedName>
</protein>
<feature type="domain" description="L,D-TPase catalytic" evidence="9">
    <location>
        <begin position="311"/>
        <end position="499"/>
    </location>
</feature>
<dbReference type="InterPro" id="IPR005490">
    <property type="entry name" value="LD_TPept_cat_dom"/>
</dbReference>
<dbReference type="Pfam" id="PF03734">
    <property type="entry name" value="YkuD"/>
    <property type="match status" value="1"/>
</dbReference>
<comment type="pathway">
    <text evidence="1 7">Cell wall biogenesis; peptidoglycan biosynthesis.</text>
</comment>
<comment type="similarity">
    <text evidence="2">Belongs to the YkuD family.</text>
</comment>
<proteinExistence type="inferred from homology"/>
<dbReference type="Pfam" id="PF20142">
    <property type="entry name" value="Scaffold"/>
    <property type="match status" value="1"/>
</dbReference>
<evidence type="ECO:0000256" key="8">
    <source>
        <dbReference type="SAM" id="SignalP"/>
    </source>
</evidence>
<dbReference type="GO" id="GO:0008360">
    <property type="term" value="P:regulation of cell shape"/>
    <property type="evidence" value="ECO:0007669"/>
    <property type="project" value="UniProtKB-UniRule"/>
</dbReference>
<name>A0A418YIK0_9GAMM</name>
<sequence length="540" mass="62027">MKLKVFPIASACLLAWQLCFTTAWAEDHSNVISDVLEPITLGETFRIGQDPIHESKLVSYLYQGNDMTLLWPDKAYVEQVIVALGQAEAEGLRPQDYHYQTLLELFQQGQQSQWQDIYLTSKFDILMTDATIRYASHLANGKVDPSTLSETWNYDAVKANFDTGAADFADAITEQKVVEKLEGLKPQLALYDDLKQQLAKFRDLAKQHPFEPISLTQRVLKPAEFDDALLAIRERLTLLGYDVPPADEPSQYTPAMVALVKLYQSHHDLETDGVIGPGTLKVLNTSFAARAEQIQLNLERARWVSSNLSQEFIVVNAAGFQLYYFKDGEKQWQTNVVVGLPYRKTPMFKSQLQYLEFNPTWTVPRSIVREMWHHVEKDPHYLQQRNYKVVESNGTPVDMASIDWSRYTGRNFPYYWVQQPGPGNALGQVKFIFPNPHSIFLHDTPQKSLFNKAQRTFSHGCIRVEDPLEFANQLLADPSNWSEQKIHQVVDSGNRTRVSFKRPIDVFIMYWTTTVKQGQIYFHQDPYHRDAAILKQLLES</sequence>
<keyword evidence="8" id="KW-0732">Signal</keyword>
<dbReference type="CDD" id="cd16913">
    <property type="entry name" value="YkuD_like"/>
    <property type="match status" value="1"/>
</dbReference>
<dbReference type="PANTHER" id="PTHR41533:SF2">
    <property type="entry name" value="BLR7131 PROTEIN"/>
    <property type="match status" value="1"/>
</dbReference>